<comment type="similarity">
    <text evidence="1">Belongs to the filamin family.</text>
</comment>
<protein>
    <recommendedName>
        <fullName evidence="6">Filamin</fullName>
    </recommendedName>
</protein>
<dbReference type="InterPro" id="IPR017868">
    <property type="entry name" value="Filamin/ABP280_repeat-like"/>
</dbReference>
<dbReference type="GO" id="GO:0007399">
    <property type="term" value="P:nervous system development"/>
    <property type="evidence" value="ECO:0007669"/>
    <property type="project" value="UniProtKB-ARBA"/>
</dbReference>
<proteinExistence type="inferred from homology"/>
<dbReference type="PANTHER" id="PTHR38537">
    <property type="entry name" value="JITTERBUG, ISOFORM N"/>
    <property type="match status" value="1"/>
</dbReference>
<dbReference type="SUPFAM" id="SSF81296">
    <property type="entry name" value="E set domains"/>
    <property type="match status" value="1"/>
</dbReference>
<evidence type="ECO:0000256" key="1">
    <source>
        <dbReference type="ARBA" id="ARBA00009238"/>
    </source>
</evidence>
<dbReference type="SMART" id="SM00557">
    <property type="entry name" value="IG_FLMN"/>
    <property type="match status" value="1"/>
</dbReference>
<comment type="caution">
    <text evidence="4">The sequence shown here is derived from an EMBL/GenBank/DDBJ whole genome shotgun (WGS) entry which is preliminary data.</text>
</comment>
<dbReference type="InterPro" id="IPR014756">
    <property type="entry name" value="Ig_E-set"/>
</dbReference>
<organism evidence="4 5">
    <name type="scientific">Cirrhinus mrigala</name>
    <name type="common">Mrigala</name>
    <dbReference type="NCBI Taxonomy" id="683832"/>
    <lineage>
        <taxon>Eukaryota</taxon>
        <taxon>Metazoa</taxon>
        <taxon>Chordata</taxon>
        <taxon>Craniata</taxon>
        <taxon>Vertebrata</taxon>
        <taxon>Euteleostomi</taxon>
        <taxon>Actinopterygii</taxon>
        <taxon>Neopterygii</taxon>
        <taxon>Teleostei</taxon>
        <taxon>Ostariophysi</taxon>
        <taxon>Cypriniformes</taxon>
        <taxon>Cyprinidae</taxon>
        <taxon>Labeoninae</taxon>
        <taxon>Labeonini</taxon>
        <taxon>Cirrhinus</taxon>
    </lineage>
</organism>
<evidence type="ECO:0000313" key="4">
    <source>
        <dbReference type="EMBL" id="KAL0180671.1"/>
    </source>
</evidence>
<dbReference type="PROSITE" id="PS50194">
    <property type="entry name" value="FILAMIN_REPEAT"/>
    <property type="match status" value="1"/>
</dbReference>
<dbReference type="InterPro" id="IPR001298">
    <property type="entry name" value="Filamin/ABP280_rpt"/>
</dbReference>
<evidence type="ECO:0008006" key="6">
    <source>
        <dbReference type="Google" id="ProtNLM"/>
    </source>
</evidence>
<dbReference type="InterPro" id="IPR044801">
    <property type="entry name" value="Filamin"/>
</dbReference>
<dbReference type="InterPro" id="IPR013783">
    <property type="entry name" value="Ig-like_fold"/>
</dbReference>
<keyword evidence="5" id="KW-1185">Reference proteome</keyword>
<evidence type="ECO:0000256" key="3">
    <source>
        <dbReference type="PROSITE-ProRule" id="PRU00087"/>
    </source>
</evidence>
<evidence type="ECO:0000256" key="2">
    <source>
        <dbReference type="ARBA" id="ARBA00022737"/>
    </source>
</evidence>
<feature type="repeat" description="Filamin" evidence="3">
    <location>
        <begin position="1"/>
        <end position="68"/>
    </location>
</feature>
<sequence length="84" mass="9204">EFNVWTREAGAGGLSIAVEGPSRAEISFEERKDGSCGVSYVAQEPGDYEVSIKFNDEHIPESPYLVPVYAPVDDARRLTVTSLQ</sequence>
<dbReference type="Proteomes" id="UP001529510">
    <property type="component" value="Unassembled WGS sequence"/>
</dbReference>
<dbReference type="PANTHER" id="PTHR38537:SF7">
    <property type="entry name" value="FILAMIN-B"/>
    <property type="match status" value="1"/>
</dbReference>
<keyword evidence="2" id="KW-0677">Repeat</keyword>
<dbReference type="EMBL" id="JAMKFB020000011">
    <property type="protein sequence ID" value="KAL0180671.1"/>
    <property type="molecule type" value="Genomic_DNA"/>
</dbReference>
<feature type="non-terminal residue" evidence="4">
    <location>
        <position position="84"/>
    </location>
</feature>
<feature type="non-terminal residue" evidence="4">
    <location>
        <position position="1"/>
    </location>
</feature>
<dbReference type="Pfam" id="PF00630">
    <property type="entry name" value="Filamin"/>
    <property type="match status" value="1"/>
</dbReference>
<reference evidence="4 5" key="1">
    <citation type="submission" date="2024-05" db="EMBL/GenBank/DDBJ databases">
        <title>Genome sequencing and assembly of Indian major carp, Cirrhinus mrigala (Hamilton, 1822).</title>
        <authorList>
            <person name="Mohindra V."/>
            <person name="Chowdhury L.M."/>
            <person name="Lal K."/>
            <person name="Jena J.K."/>
        </authorList>
    </citation>
    <scope>NUCLEOTIDE SEQUENCE [LARGE SCALE GENOMIC DNA]</scope>
    <source>
        <strain evidence="4">CM1030</strain>
        <tissue evidence="4">Blood</tissue>
    </source>
</reference>
<gene>
    <name evidence="4" type="ORF">M9458_023077</name>
</gene>
<accession>A0ABD0Q3G7</accession>
<evidence type="ECO:0000313" key="5">
    <source>
        <dbReference type="Proteomes" id="UP001529510"/>
    </source>
</evidence>
<dbReference type="AlphaFoldDB" id="A0ABD0Q3G7"/>
<dbReference type="Gene3D" id="2.60.40.10">
    <property type="entry name" value="Immunoglobulins"/>
    <property type="match status" value="1"/>
</dbReference>
<name>A0ABD0Q3G7_CIRMR</name>